<protein>
    <submittedName>
        <fullName evidence="3">ComF family protein</fullName>
    </submittedName>
</protein>
<feature type="domain" description="Phosphoribosyltransferase" evidence="2">
    <location>
        <begin position="178"/>
        <end position="231"/>
    </location>
</feature>
<dbReference type="Proteomes" id="UP000320244">
    <property type="component" value="Unassembled WGS sequence"/>
</dbReference>
<dbReference type="Pfam" id="PF00156">
    <property type="entry name" value="Pribosyltran"/>
    <property type="match status" value="1"/>
</dbReference>
<dbReference type="PANTHER" id="PTHR47505:SF1">
    <property type="entry name" value="DNA UTILIZATION PROTEIN YHGH"/>
    <property type="match status" value="1"/>
</dbReference>
<dbReference type="SUPFAM" id="SSF53271">
    <property type="entry name" value="PRTase-like"/>
    <property type="match status" value="1"/>
</dbReference>
<evidence type="ECO:0000259" key="2">
    <source>
        <dbReference type="Pfam" id="PF00156"/>
    </source>
</evidence>
<keyword evidence="4" id="KW-1185">Reference proteome</keyword>
<dbReference type="RefSeq" id="WP_146317943.1">
    <property type="nucleotide sequence ID" value="NZ_VCQV01000022.1"/>
</dbReference>
<evidence type="ECO:0000256" key="1">
    <source>
        <dbReference type="ARBA" id="ARBA00008007"/>
    </source>
</evidence>
<dbReference type="AlphaFoldDB" id="A0A563DYQ5"/>
<dbReference type="Gene3D" id="3.40.50.2020">
    <property type="match status" value="1"/>
</dbReference>
<organism evidence="3 4">
    <name type="scientific">Leekyejoonella antrihumi</name>
    <dbReference type="NCBI Taxonomy" id="1660198"/>
    <lineage>
        <taxon>Bacteria</taxon>
        <taxon>Bacillati</taxon>
        <taxon>Actinomycetota</taxon>
        <taxon>Actinomycetes</taxon>
        <taxon>Micrococcales</taxon>
        <taxon>Dermacoccaceae</taxon>
        <taxon>Leekyejoonella</taxon>
    </lineage>
</organism>
<accession>A0A563DYQ5</accession>
<dbReference type="CDD" id="cd06223">
    <property type="entry name" value="PRTases_typeI"/>
    <property type="match status" value="1"/>
</dbReference>
<comment type="similarity">
    <text evidence="1">Belongs to the ComF/GntX family.</text>
</comment>
<comment type="caution">
    <text evidence="3">The sequence shown here is derived from an EMBL/GenBank/DDBJ whole genome shotgun (WGS) entry which is preliminary data.</text>
</comment>
<evidence type="ECO:0000313" key="4">
    <source>
        <dbReference type="Proteomes" id="UP000320244"/>
    </source>
</evidence>
<name>A0A563DYQ5_9MICO</name>
<proteinExistence type="inferred from homology"/>
<evidence type="ECO:0000313" key="3">
    <source>
        <dbReference type="EMBL" id="TWP35102.1"/>
    </source>
</evidence>
<reference evidence="3 4" key="1">
    <citation type="submission" date="2019-05" db="EMBL/GenBank/DDBJ databases">
        <authorList>
            <person name="Lee S.D."/>
        </authorList>
    </citation>
    <scope>NUCLEOTIDE SEQUENCE [LARGE SCALE GENOMIC DNA]</scope>
    <source>
        <strain evidence="3 4">C5-26</strain>
    </source>
</reference>
<dbReference type="OrthoDB" id="5244859at2"/>
<gene>
    <name evidence="3" type="ORF">FGL98_15235</name>
</gene>
<reference evidence="3 4" key="2">
    <citation type="submission" date="2019-08" db="EMBL/GenBank/DDBJ databases">
        <title>Jejuicoccus antrihumi gen. nov., sp. nov., a new member of the family Dermacoccaceae isolated from a cave.</title>
        <authorList>
            <person name="Schumann P."/>
            <person name="Kim I.S."/>
        </authorList>
    </citation>
    <scope>NUCLEOTIDE SEQUENCE [LARGE SCALE GENOMIC DNA]</scope>
    <source>
        <strain evidence="3 4">C5-26</strain>
    </source>
</reference>
<dbReference type="InterPro" id="IPR000836">
    <property type="entry name" value="PRTase_dom"/>
</dbReference>
<dbReference type="InterPro" id="IPR029057">
    <property type="entry name" value="PRTase-like"/>
</dbReference>
<dbReference type="EMBL" id="VCQV01000022">
    <property type="protein sequence ID" value="TWP35102.1"/>
    <property type="molecule type" value="Genomic_DNA"/>
</dbReference>
<dbReference type="InterPro" id="IPR051910">
    <property type="entry name" value="ComF/GntX_DNA_util-trans"/>
</dbReference>
<dbReference type="PANTHER" id="PTHR47505">
    <property type="entry name" value="DNA UTILIZATION PROTEIN YHGH"/>
    <property type="match status" value="1"/>
</dbReference>
<sequence>MRCWAGLDAVIELALPRSCAGCGLAGVMLCGRCEAEVVAVLRTQARRTEPRPVPVGFPPTWSQSAYEGVTAALLKAYKDGDRPDLARRLAQLVRAGLAQVLSDDSRVATAAVEGRLMVVSVPASARAKRQRGRDPVADLVGVALRRQRLLVQVAPLRVRRRVQDQATLGAGARADNLRGSMTTRRTAARRVDGAVCIVVDDIVTTGATLVEACRALQEAGAQYVVATTIAATRRRHPPGS</sequence>